<evidence type="ECO:0000313" key="5">
    <source>
        <dbReference type="Proteomes" id="UP000268529"/>
    </source>
</evidence>
<accession>A0AAX3FN15</accession>
<organism evidence="4 5">
    <name type="scientific">Actinobacillus equuli</name>
    <dbReference type="NCBI Taxonomy" id="718"/>
    <lineage>
        <taxon>Bacteria</taxon>
        <taxon>Pseudomonadati</taxon>
        <taxon>Pseudomonadota</taxon>
        <taxon>Gammaproteobacteria</taxon>
        <taxon>Pasteurellales</taxon>
        <taxon>Pasteurellaceae</taxon>
        <taxon>Actinobacillus</taxon>
    </lineage>
</organism>
<dbReference type="SUPFAM" id="SSF53448">
    <property type="entry name" value="Nucleotide-diphospho-sugar transferases"/>
    <property type="match status" value="1"/>
</dbReference>
<dbReference type="Proteomes" id="UP000268529">
    <property type="component" value="Chromosome"/>
</dbReference>
<keyword evidence="2 4" id="KW-0808">Transferase</keyword>
<protein>
    <submittedName>
        <fullName evidence="4">N-glycosyltransferase</fullName>
        <ecNumber evidence="4">2.4.1.212</ecNumber>
    </submittedName>
</protein>
<dbReference type="Pfam" id="PF00535">
    <property type="entry name" value="Glycos_transf_2"/>
    <property type="match status" value="1"/>
</dbReference>
<evidence type="ECO:0000313" key="4">
    <source>
        <dbReference type="EMBL" id="VEE91545.1"/>
    </source>
</evidence>
<dbReference type="InterPro" id="IPR001173">
    <property type="entry name" value="Glyco_trans_2-like"/>
</dbReference>
<dbReference type="InterPro" id="IPR029044">
    <property type="entry name" value="Nucleotide-diphossugar_trans"/>
</dbReference>
<evidence type="ECO:0000259" key="3">
    <source>
        <dbReference type="Pfam" id="PF00535"/>
    </source>
</evidence>
<sequence>MGIFHKILSIVVPSYNAESYLLETMPTILSISNVHKLELIIVNDGSKDNTLAVAHQLKSDYPETVVVIDKENGGHGSTINAGIKVATGKYFKVVDADDWVDTDNLSELISYLENISDDQVISPFAKVYMNTKTERIYSYQVGKIRETYDYRDFLSEINELPVMHSITIKTNILRDNNIQIDENCFYVDLEYNTFPMPYIKTISYFEKPVYRYRLGSPTQSVSIGSYIKNVRMHKTVIFALVKFFNNYNMASLIEKRLLKQLISEIIAIHANIHLSRNDVKKAKNDLLEFEGELAYLNKLFFENSFGKKLTILRKTNYISFSLMSFLNRNFIQKNKG</sequence>
<gene>
    <name evidence="4" type="primary">hyaD_2</name>
    <name evidence="4" type="ORF">NCTC8529_01394</name>
</gene>
<feature type="domain" description="Glycosyltransferase 2-like" evidence="3">
    <location>
        <begin position="9"/>
        <end position="138"/>
    </location>
</feature>
<dbReference type="GO" id="GO:0050501">
    <property type="term" value="F:hyaluronan synthase activity"/>
    <property type="evidence" value="ECO:0007669"/>
    <property type="project" value="UniProtKB-EC"/>
</dbReference>
<keyword evidence="1 4" id="KW-0328">Glycosyltransferase</keyword>
<dbReference type="RefSeq" id="WP_039198688.1">
    <property type="nucleotide sequence ID" value="NZ_LR134310.1"/>
</dbReference>
<dbReference type="Gene3D" id="3.90.550.10">
    <property type="entry name" value="Spore Coat Polysaccharide Biosynthesis Protein SpsA, Chain A"/>
    <property type="match status" value="1"/>
</dbReference>
<dbReference type="GeneID" id="92744008"/>
<dbReference type="PANTHER" id="PTHR22916">
    <property type="entry name" value="GLYCOSYLTRANSFERASE"/>
    <property type="match status" value="1"/>
</dbReference>
<dbReference type="EMBL" id="LR134310">
    <property type="protein sequence ID" value="VEE91545.1"/>
    <property type="molecule type" value="Genomic_DNA"/>
</dbReference>
<evidence type="ECO:0000256" key="1">
    <source>
        <dbReference type="ARBA" id="ARBA00022676"/>
    </source>
</evidence>
<proteinExistence type="predicted"/>
<dbReference type="AlphaFoldDB" id="A0AAX3FN15"/>
<dbReference type="CDD" id="cd00761">
    <property type="entry name" value="Glyco_tranf_GTA_type"/>
    <property type="match status" value="1"/>
</dbReference>
<name>A0AAX3FN15_ACTEU</name>
<dbReference type="EC" id="2.4.1.212" evidence="4"/>
<evidence type="ECO:0000256" key="2">
    <source>
        <dbReference type="ARBA" id="ARBA00022679"/>
    </source>
</evidence>
<reference evidence="4 5" key="1">
    <citation type="submission" date="2018-12" db="EMBL/GenBank/DDBJ databases">
        <authorList>
            <consortium name="Pathogen Informatics"/>
        </authorList>
    </citation>
    <scope>NUCLEOTIDE SEQUENCE [LARGE SCALE GENOMIC DNA]</scope>
    <source>
        <strain evidence="4 5">NCTC8529</strain>
    </source>
</reference>
<dbReference type="PANTHER" id="PTHR22916:SF51">
    <property type="entry name" value="GLYCOSYLTRANSFERASE EPSH-RELATED"/>
    <property type="match status" value="1"/>
</dbReference>